<sequence length="122" mass="14307">MINAIGIAFILSKKPEKKKKVYLNDRFALIDIFESKDVYDSDGNPLVELTCKYSIYLDEKYYCKSLDDYTGQIFPFLKEKIGNGLVRNLNYYSSRIDIYDKKPPVKEIRGLMEQVINYTRPN</sequence>
<evidence type="ECO:0000313" key="1">
    <source>
        <dbReference type="EMBL" id="MCM3737203.1"/>
    </source>
</evidence>
<dbReference type="Proteomes" id="UP001202289">
    <property type="component" value="Unassembled WGS sequence"/>
</dbReference>
<evidence type="ECO:0000313" key="2">
    <source>
        <dbReference type="Proteomes" id="UP001202289"/>
    </source>
</evidence>
<dbReference type="EMBL" id="JAMBOP010000020">
    <property type="protein sequence ID" value="MCM3737203.1"/>
    <property type="molecule type" value="Genomic_DNA"/>
</dbReference>
<gene>
    <name evidence="1" type="ORF">M3215_15700</name>
</gene>
<organism evidence="1 2">
    <name type="scientific">Bacillus cytotoxicus</name>
    <dbReference type="NCBI Taxonomy" id="580165"/>
    <lineage>
        <taxon>Bacteria</taxon>
        <taxon>Bacillati</taxon>
        <taxon>Bacillota</taxon>
        <taxon>Bacilli</taxon>
        <taxon>Bacillales</taxon>
        <taxon>Bacillaceae</taxon>
        <taxon>Bacillus</taxon>
        <taxon>Bacillus cereus group</taxon>
    </lineage>
</organism>
<name>A0ACC6A914_9BACI</name>
<keyword evidence="2" id="KW-1185">Reference proteome</keyword>
<protein>
    <submittedName>
        <fullName evidence="1">Cytoplasmic protein</fullName>
    </submittedName>
</protein>
<reference evidence="1" key="1">
    <citation type="submission" date="2022-05" db="EMBL/GenBank/DDBJ databases">
        <title>Comparative Genomics of Spacecraft Associated Microbes.</title>
        <authorList>
            <person name="Tran M.T."/>
            <person name="Wright A."/>
            <person name="Seuylemezian A."/>
            <person name="Eisen J."/>
            <person name="Coil D."/>
        </authorList>
    </citation>
    <scope>NUCLEOTIDE SEQUENCE</scope>
    <source>
        <strain evidence="1">FAIRING 10M-2.2</strain>
    </source>
</reference>
<proteinExistence type="predicted"/>
<comment type="caution">
    <text evidence="1">The sequence shown here is derived from an EMBL/GenBank/DDBJ whole genome shotgun (WGS) entry which is preliminary data.</text>
</comment>
<accession>A0ACC6A914</accession>